<protein>
    <submittedName>
        <fullName evidence="3">Uncharacterized protein</fullName>
    </submittedName>
</protein>
<gene>
    <name evidence="3" type="ORF">A3A35_02955</name>
</gene>
<proteinExistence type="predicted"/>
<name>A0A1F6EE12_9BACT</name>
<keyword evidence="2" id="KW-0812">Transmembrane</keyword>
<evidence type="ECO:0000313" key="3">
    <source>
        <dbReference type="EMBL" id="OGG71903.1"/>
    </source>
</evidence>
<reference evidence="3 4" key="1">
    <citation type="journal article" date="2016" name="Nat. Commun.">
        <title>Thousands of microbial genomes shed light on interconnected biogeochemical processes in an aquifer system.</title>
        <authorList>
            <person name="Anantharaman K."/>
            <person name="Brown C.T."/>
            <person name="Hug L.A."/>
            <person name="Sharon I."/>
            <person name="Castelle C.J."/>
            <person name="Probst A.J."/>
            <person name="Thomas B.C."/>
            <person name="Singh A."/>
            <person name="Wilkins M.J."/>
            <person name="Karaoz U."/>
            <person name="Brodie E.L."/>
            <person name="Williams K.H."/>
            <person name="Hubbard S.S."/>
            <person name="Banfield J.F."/>
        </authorList>
    </citation>
    <scope>NUCLEOTIDE SEQUENCE [LARGE SCALE GENOMIC DNA]</scope>
</reference>
<dbReference type="Proteomes" id="UP000179115">
    <property type="component" value="Unassembled WGS sequence"/>
</dbReference>
<dbReference type="AlphaFoldDB" id="A0A1F6EE12"/>
<dbReference type="EMBL" id="MFLV01000006">
    <property type="protein sequence ID" value="OGG71903.1"/>
    <property type="molecule type" value="Genomic_DNA"/>
</dbReference>
<accession>A0A1F6EE12</accession>
<sequence>MTLDALIMLAGALVAALPFLGFPNSWDSVLLFLIGVFIVALGIIVRRRMGHQSSSSESRDTSVESSPRFGGGHEEV</sequence>
<evidence type="ECO:0000256" key="2">
    <source>
        <dbReference type="SAM" id="Phobius"/>
    </source>
</evidence>
<organism evidence="3 4">
    <name type="scientific">Candidatus Kaiserbacteria bacterium RIFCSPLOWO2_01_FULL_51_21</name>
    <dbReference type="NCBI Taxonomy" id="1798508"/>
    <lineage>
        <taxon>Bacteria</taxon>
        <taxon>Candidatus Kaiseribacteriota</taxon>
    </lineage>
</organism>
<keyword evidence="2" id="KW-0472">Membrane</keyword>
<feature type="transmembrane region" description="Helical" evidence="2">
    <location>
        <begin position="28"/>
        <end position="45"/>
    </location>
</feature>
<keyword evidence="2" id="KW-1133">Transmembrane helix</keyword>
<feature type="region of interest" description="Disordered" evidence="1">
    <location>
        <begin position="50"/>
        <end position="76"/>
    </location>
</feature>
<evidence type="ECO:0000313" key="4">
    <source>
        <dbReference type="Proteomes" id="UP000179115"/>
    </source>
</evidence>
<comment type="caution">
    <text evidence="3">The sequence shown here is derived from an EMBL/GenBank/DDBJ whole genome shotgun (WGS) entry which is preliminary data.</text>
</comment>
<evidence type="ECO:0000256" key="1">
    <source>
        <dbReference type="SAM" id="MobiDB-lite"/>
    </source>
</evidence>
<feature type="transmembrane region" description="Helical" evidence="2">
    <location>
        <begin position="5"/>
        <end position="22"/>
    </location>
</feature>